<organism evidence="2 3">
    <name type="scientific">Ferrimonas gelatinilytica</name>
    <dbReference type="NCBI Taxonomy" id="1255257"/>
    <lineage>
        <taxon>Bacteria</taxon>
        <taxon>Pseudomonadati</taxon>
        <taxon>Pseudomonadota</taxon>
        <taxon>Gammaproteobacteria</taxon>
        <taxon>Alteromonadales</taxon>
        <taxon>Ferrimonadaceae</taxon>
        <taxon>Ferrimonas</taxon>
    </lineage>
</organism>
<dbReference type="EMBL" id="BAABLF010000011">
    <property type="protein sequence ID" value="GAA5191492.1"/>
    <property type="molecule type" value="Genomic_DNA"/>
</dbReference>
<sequence length="78" mass="9151">MATPSLERTVPDETLDEDPDEKPDEDLDEVSMQSWERLPELHLNRLVPDELLIISPGERWQWYGRLPPWQPFASNPPE</sequence>
<protein>
    <submittedName>
        <fullName evidence="2">Uncharacterized protein</fullName>
    </submittedName>
</protein>
<evidence type="ECO:0000313" key="2">
    <source>
        <dbReference type="EMBL" id="GAA5191492.1"/>
    </source>
</evidence>
<evidence type="ECO:0000313" key="3">
    <source>
        <dbReference type="Proteomes" id="UP001501600"/>
    </source>
</evidence>
<reference evidence="3" key="1">
    <citation type="journal article" date="2019" name="Int. J. Syst. Evol. Microbiol.">
        <title>The Global Catalogue of Microorganisms (GCM) 10K type strain sequencing project: providing services to taxonomists for standard genome sequencing and annotation.</title>
        <authorList>
            <consortium name="The Broad Institute Genomics Platform"/>
            <consortium name="The Broad Institute Genome Sequencing Center for Infectious Disease"/>
            <person name="Wu L."/>
            <person name="Ma J."/>
        </authorList>
    </citation>
    <scope>NUCLEOTIDE SEQUENCE [LARGE SCALE GENOMIC DNA]</scope>
    <source>
        <strain evidence="3">JCM 18720</strain>
    </source>
</reference>
<name>A0ABP9S7W1_9GAMM</name>
<dbReference type="Proteomes" id="UP001501600">
    <property type="component" value="Unassembled WGS sequence"/>
</dbReference>
<feature type="compositionally biased region" description="Acidic residues" evidence="1">
    <location>
        <begin position="13"/>
        <end position="29"/>
    </location>
</feature>
<feature type="region of interest" description="Disordered" evidence="1">
    <location>
        <begin position="1"/>
        <end position="31"/>
    </location>
</feature>
<keyword evidence="3" id="KW-1185">Reference proteome</keyword>
<comment type="caution">
    <text evidence="2">The sequence shown here is derived from an EMBL/GenBank/DDBJ whole genome shotgun (WGS) entry which is preliminary data.</text>
</comment>
<proteinExistence type="predicted"/>
<accession>A0ABP9S7W1</accession>
<evidence type="ECO:0000256" key="1">
    <source>
        <dbReference type="SAM" id="MobiDB-lite"/>
    </source>
</evidence>
<gene>
    <name evidence="2" type="ORF">GCM10025772_18410</name>
</gene>